<feature type="region of interest" description="Disordered" evidence="3">
    <location>
        <begin position="1536"/>
        <end position="1565"/>
    </location>
</feature>
<dbReference type="PROSITE" id="PS51192">
    <property type="entry name" value="HELICASE_ATP_BIND_1"/>
    <property type="match status" value="1"/>
</dbReference>
<dbReference type="InterPro" id="IPR027417">
    <property type="entry name" value="P-loop_NTPase"/>
</dbReference>
<evidence type="ECO:0000313" key="7">
    <source>
        <dbReference type="Proteomes" id="UP001457661"/>
    </source>
</evidence>
<keyword evidence="6" id="KW-0378">Hydrolase</keyword>
<evidence type="ECO:0000259" key="5">
    <source>
        <dbReference type="PROSITE" id="PS51194"/>
    </source>
</evidence>
<evidence type="ECO:0000256" key="3">
    <source>
        <dbReference type="SAM" id="MobiDB-lite"/>
    </source>
</evidence>
<dbReference type="SUPFAM" id="SSF52540">
    <property type="entry name" value="P-loop containing nucleoside triphosphate hydrolases"/>
    <property type="match status" value="1"/>
</dbReference>
<dbReference type="PANTHER" id="PTHR47957:SF3">
    <property type="entry name" value="ATP-DEPENDENT HELICASE HRQ1"/>
    <property type="match status" value="1"/>
</dbReference>
<evidence type="ECO:0000256" key="2">
    <source>
        <dbReference type="ARBA" id="ARBA00022840"/>
    </source>
</evidence>
<feature type="domain" description="Helicase C-terminal" evidence="5">
    <location>
        <begin position="1012"/>
        <end position="1180"/>
    </location>
</feature>
<sequence>MNYFSALVEQSLSRAKESTLSVLGITNPKLREHLQVQMQGKCGDEGSFLASPLFEHTFGWTQAEPKMKDLVDDKLLSSKVISSLDKAKVTNNKGKVVENKYQFKSEYHPYTHQLASWETLLGDDVKSVVVTSGTGSGKTECFMVPVLEDLYREQQRKQEKLSGIRAIFLYPLNALINSQRERLHAWTEDFGGDIRFCLYNGNTENSEIKVRAKQSQVPNEILSRELMRREPAPILVTNGTMLEYMLVRNVDAPIINKSKAEQSLRWIILDEAHTYVGSQAAELSMQLRRVLQAFGVEAKNVRFVATSATIADEDAEAQLQNFLAELAGVSPNQVVVIGGKRAIPKVSFNIKNTLSLTQISAIEANKPDKAKAFDPDVSTKRFEALCQSEVAKTIRDKFVQSDKPIKLTDLVEFLQGRFPHDDFNQELVLKWVDLLTGTKPDKSSQAFLKVRAHFFQRMLNGLWSCIDPNCPTKDSTVLKDHWPFGNVYVAQRSRCGCTALVCEVGFCNDCNEPHLLAVEKNHAIAQRETNVSDEFSLLVDVDEDPEELTSRASNKKHYISPITLLASPDREGNFISVGINKTSGLIGGLEEDITLYLYQDYENECGNCSYKGYSGNKPIRRAMLGSPFYVANVVPTLLEFCPDAEVVDGLGPNSLPGRGRKLITFTDSRQGTARMAVKMQQEAEKSKLRGLVFEIIKKKQLLSPQQERLDDDTNIEELKKLADQLRAIMPAKAAEIDEEINAKLSGSSTLKFVNISWEEMLTELMLKEDINTNILHYNKYANQEIFGTDTGKRKVADMLLTREFIRRPKVYHNLETQGLVKLTYDNLGKITDLPDNWSSKQLTLQDWKDFLKICLDFYVRDNSYFKLDDDWRQWIGFKFAAKTLISPTSDDSNENRVKKWPSIKKNVANRLGKLLALGGSLKLDNETDIQLINDWLAKAWSHLTNPKYNLLSNDNGKFYLDRRNISFSLMCDGFLCPSTNKVLDTTFTGLTPYLPTHLKSFDSKSYSCKPIKLPQLWDAFEETGDFQTDLSRVREFIKNNSEIKEMRELNLWTDINDRVLEGGFYYRTAEHSAQQSADRLKIYEDDFKLGKVNVLNCSTTMEMGVDIGGISAVVMNNVPPHPANYLQRAGRAGRSNESRAIAYTLCKSNPHDSEVFNDTAWAFVTKIPAPQISLDSSRLVSRHVNSLLLSVYLRDVIGNTDKEKTSLNLQWFFESEDGVVSTCDKFKAWMDSASDPIEEAVKSLVRGTALAGNEVRSIINSSKKAIEKLQALWLSQLNNLSSALTSATKDSPFEYRISLELARHRKEYLLKELAGKAFLPGYGFPTDVVTLNNSNIVDFRREKEGIKSKAEFREDNISQLRDMPSRNLAVAIREYAPGAQLVIDGRVFRSAGISLNWQKLGSGAREAQKFDVAWLCRYCGQTGIDRSSSTTDELKCSSCSRNIHSSLIKKTIEPTGFVTDFFDSPGNDITRQNYIPVQPGWLSLNGEEFPLPNPATGFMSYGSNATLFQHSSGENGTGFAVCLSCGKAESMTIDSKFPTGLSPTSEHRPITSTPKSKDSDGYQPACDGSATVHSDIHIGCTSLTDAFELTLKHPITGQYIDVSDEGETVALTLAVSLRNALAHKLGISTSEIGYAVRPSRDLNSNLPAMVIQLYDAISGGAGFATSAARFIGKLLVDMHSNLACLSSCDEACSSCLLDSNTRHDANHLDRKAATEWLGNDFIKFISLPTEFEYLTESKYCHESIKEFISHQINKGANSIKVWLSEETNEWDLDARQVHMFIYQMIQINGVELSFVLPNLQLGEIEKRSLLRYKELGIKLLKPNKELTNGNMVALVESANKSVSIASQSAEMLSPNGHWLESNSEDMLVKSSLSQDFKFSEIDTSQWIVNLSDGARVEFSTELNGEIKSFGDRFWAFICKEYEPLANEFKDGELIEVAYTDRYLQSPWYMIMLGEIIRGLPFNSKTSFELQTLFSSKPGTGRFINHDWNISSDMVEVINLWFKEGIKLPCFIDLHENKADISHRRELTLKFKNGNEYCIGFDQGVGYWNHDLSRNKHYFNFKDVSNQLFQMFEAWENGSLKNGFDWKTVLYINKS</sequence>
<keyword evidence="1" id="KW-0547">Nucleotide-binding</keyword>
<dbReference type="InterPro" id="IPR011545">
    <property type="entry name" value="DEAD/DEAH_box_helicase_dom"/>
</dbReference>
<dbReference type="Pfam" id="PF09369">
    <property type="entry name" value="MZB"/>
    <property type="match status" value="1"/>
</dbReference>
<dbReference type="RefSeq" id="WP_342880266.1">
    <property type="nucleotide sequence ID" value="NZ_JBBMQX010000018.1"/>
</dbReference>
<evidence type="ECO:0000259" key="4">
    <source>
        <dbReference type="PROSITE" id="PS51192"/>
    </source>
</evidence>
<accession>A0ABU9TKX8</accession>
<dbReference type="SMART" id="SM00490">
    <property type="entry name" value="HELICc"/>
    <property type="match status" value="1"/>
</dbReference>
<organism evidence="6 7">
    <name type="scientific">Pseudoalteromonas arctica</name>
    <dbReference type="NCBI Taxonomy" id="394751"/>
    <lineage>
        <taxon>Bacteria</taxon>
        <taxon>Pseudomonadati</taxon>
        <taxon>Pseudomonadota</taxon>
        <taxon>Gammaproteobacteria</taxon>
        <taxon>Alteromonadales</taxon>
        <taxon>Pseudoalteromonadaceae</taxon>
        <taxon>Pseudoalteromonas</taxon>
    </lineage>
</organism>
<dbReference type="InterPro" id="IPR001650">
    <property type="entry name" value="Helicase_C-like"/>
</dbReference>
<protein>
    <submittedName>
        <fullName evidence="6">DEAD/DEAH box helicase</fullName>
    </submittedName>
</protein>
<dbReference type="InterPro" id="IPR018973">
    <property type="entry name" value="MZB"/>
</dbReference>
<evidence type="ECO:0000313" key="6">
    <source>
        <dbReference type="EMBL" id="MEM5534368.1"/>
    </source>
</evidence>
<keyword evidence="6" id="KW-0347">Helicase</keyword>
<dbReference type="EMBL" id="JBBMQX010000018">
    <property type="protein sequence ID" value="MEM5534368.1"/>
    <property type="molecule type" value="Genomic_DNA"/>
</dbReference>
<keyword evidence="7" id="KW-1185">Reference proteome</keyword>
<dbReference type="Gene3D" id="3.40.50.300">
    <property type="entry name" value="P-loop containing nucleotide triphosphate hydrolases"/>
    <property type="match status" value="2"/>
</dbReference>
<dbReference type="Pfam" id="PF00270">
    <property type="entry name" value="DEAD"/>
    <property type="match status" value="1"/>
</dbReference>
<evidence type="ECO:0000256" key="1">
    <source>
        <dbReference type="ARBA" id="ARBA00022741"/>
    </source>
</evidence>
<gene>
    <name evidence="6" type="ORF">WNY57_18185</name>
</gene>
<dbReference type="GO" id="GO:0004386">
    <property type="term" value="F:helicase activity"/>
    <property type="evidence" value="ECO:0007669"/>
    <property type="project" value="UniProtKB-KW"/>
</dbReference>
<dbReference type="PROSITE" id="PS51194">
    <property type="entry name" value="HELICASE_CTER"/>
    <property type="match status" value="1"/>
</dbReference>
<dbReference type="Pfam" id="PF00271">
    <property type="entry name" value="Helicase_C"/>
    <property type="match status" value="1"/>
</dbReference>
<dbReference type="InterPro" id="IPR014001">
    <property type="entry name" value="Helicase_ATP-bd"/>
</dbReference>
<dbReference type="Proteomes" id="UP001457661">
    <property type="component" value="Unassembled WGS sequence"/>
</dbReference>
<dbReference type="SMART" id="SM00487">
    <property type="entry name" value="DEXDc"/>
    <property type="match status" value="1"/>
</dbReference>
<reference evidence="6 7" key="1">
    <citation type="submission" date="2024-03" db="EMBL/GenBank/DDBJ databases">
        <title>Community enrichment and isolation of bacterial strains for fucoidan degradation.</title>
        <authorList>
            <person name="Sichert A."/>
        </authorList>
    </citation>
    <scope>NUCLEOTIDE SEQUENCE [LARGE SCALE GENOMIC DNA]</scope>
    <source>
        <strain evidence="6 7">AS26</strain>
    </source>
</reference>
<comment type="caution">
    <text evidence="6">The sequence shown here is derived from an EMBL/GenBank/DDBJ whole genome shotgun (WGS) entry which is preliminary data.</text>
</comment>
<dbReference type="PANTHER" id="PTHR47957">
    <property type="entry name" value="ATP-DEPENDENT HELICASE HRQ1"/>
    <property type="match status" value="1"/>
</dbReference>
<keyword evidence="2" id="KW-0067">ATP-binding</keyword>
<feature type="compositionally biased region" description="Basic and acidic residues" evidence="3">
    <location>
        <begin position="1545"/>
        <end position="1560"/>
    </location>
</feature>
<feature type="domain" description="Helicase ATP-binding" evidence="4">
    <location>
        <begin position="119"/>
        <end position="328"/>
    </location>
</feature>
<name>A0ABU9TKX8_9GAMM</name>
<proteinExistence type="predicted"/>